<comment type="function">
    <text evidence="8">Probably a riboflavin-binding protein that interacts with the energy-coupling factor (ECF) ABC-transporter complex.</text>
</comment>
<evidence type="ECO:0000256" key="4">
    <source>
        <dbReference type="ARBA" id="ARBA00022475"/>
    </source>
</evidence>
<comment type="subcellular location">
    <subcellularLocation>
        <location evidence="1">Cell membrane</location>
        <topology evidence="1">Multi-pass membrane protein</topology>
    </subcellularLocation>
</comment>
<dbReference type="Pfam" id="PF12822">
    <property type="entry name" value="ECF_trnsprt"/>
    <property type="match status" value="1"/>
</dbReference>
<name>A0A5P8JRH9_9LACO</name>
<keyword evidence="6 9" id="KW-1133">Transmembrane helix</keyword>
<organism evidence="10 11">
    <name type="scientific">Lacticaseibacillus manihotivorans</name>
    <dbReference type="NCBI Taxonomy" id="88233"/>
    <lineage>
        <taxon>Bacteria</taxon>
        <taxon>Bacillati</taxon>
        <taxon>Bacillota</taxon>
        <taxon>Bacilli</taxon>
        <taxon>Lactobacillales</taxon>
        <taxon>Lactobacillaceae</taxon>
        <taxon>Lacticaseibacillus</taxon>
    </lineage>
</organism>
<dbReference type="GO" id="GO:0005886">
    <property type="term" value="C:plasma membrane"/>
    <property type="evidence" value="ECO:0007669"/>
    <property type="project" value="UniProtKB-SubCell"/>
</dbReference>
<dbReference type="Gene3D" id="1.10.1760.20">
    <property type="match status" value="1"/>
</dbReference>
<dbReference type="PIRSF" id="PIRSF037778">
    <property type="entry name" value="UCP037778_transp_RibU"/>
    <property type="match status" value="1"/>
</dbReference>
<protein>
    <recommendedName>
        <fullName evidence="8">Riboflavin transporter</fullName>
    </recommendedName>
</protein>
<evidence type="ECO:0000256" key="2">
    <source>
        <dbReference type="ARBA" id="ARBA00005540"/>
    </source>
</evidence>
<dbReference type="RefSeq" id="WP_054714095.1">
    <property type="nucleotide sequence ID" value="NZ_CP045068.1"/>
</dbReference>
<dbReference type="Proteomes" id="UP000388452">
    <property type="component" value="Chromosome"/>
</dbReference>
<keyword evidence="4 8" id="KW-1003">Cell membrane</keyword>
<dbReference type="GO" id="GO:0032217">
    <property type="term" value="F:riboflavin transmembrane transporter activity"/>
    <property type="evidence" value="ECO:0007669"/>
    <property type="project" value="UniProtKB-UniRule"/>
</dbReference>
<evidence type="ECO:0000256" key="3">
    <source>
        <dbReference type="ARBA" id="ARBA00022448"/>
    </source>
</evidence>
<keyword evidence="5 9" id="KW-0812">Transmembrane</keyword>
<reference evidence="10 11" key="1">
    <citation type="submission" date="2019-10" db="EMBL/GenBank/DDBJ databases">
        <title>Genome sequencing of Lactobacillus manihotivorans.</title>
        <authorList>
            <person name="Kim K."/>
        </authorList>
    </citation>
    <scope>NUCLEOTIDE SEQUENCE [LARGE SCALE GENOMIC DNA]</scope>
    <source>
        <strain evidence="10 11">LM010</strain>
    </source>
</reference>
<evidence type="ECO:0000313" key="11">
    <source>
        <dbReference type="Proteomes" id="UP000388452"/>
    </source>
</evidence>
<feature type="transmembrane region" description="Helical" evidence="9">
    <location>
        <begin position="44"/>
        <end position="64"/>
    </location>
</feature>
<accession>A0A5P8JRH9</accession>
<gene>
    <name evidence="10" type="ORF">LM010_08065</name>
</gene>
<evidence type="ECO:0000256" key="5">
    <source>
        <dbReference type="ARBA" id="ARBA00022692"/>
    </source>
</evidence>
<feature type="transmembrane region" description="Helical" evidence="9">
    <location>
        <begin position="152"/>
        <end position="176"/>
    </location>
</feature>
<feature type="transmembrane region" description="Helical" evidence="9">
    <location>
        <begin position="76"/>
        <end position="95"/>
    </location>
</feature>
<comment type="similarity">
    <text evidence="2 8">Belongs to the prokaryotic riboflavin transporter (P-RFT) (TC 2.A.87) family.</text>
</comment>
<proteinExistence type="inferred from homology"/>
<sequence>MSGSKVYRLVGIALLAAVGFVLQMFLAFPILPGFDFLKLDLSDLTVLIGGLLYGPAGGIMVAFVRSLLHFVMTGGGFVNLIGDGTAFVASVLFMWPPVALMHSKNSLWRQIAGLVGGTLTLTIVMVVLNWLVLMPVYMAVMGFHLGMSLLKYCAVVVVPFNLIKSTTVSIVFFALAKALMPWLDKQHAIQASRLQHSELK</sequence>
<dbReference type="InterPro" id="IPR025720">
    <property type="entry name" value="RibU"/>
</dbReference>
<evidence type="ECO:0000313" key="10">
    <source>
        <dbReference type="EMBL" id="QFQ91380.1"/>
    </source>
</evidence>
<evidence type="ECO:0000256" key="9">
    <source>
        <dbReference type="SAM" id="Phobius"/>
    </source>
</evidence>
<keyword evidence="3 8" id="KW-0813">Transport</keyword>
<evidence type="ECO:0000256" key="7">
    <source>
        <dbReference type="ARBA" id="ARBA00023136"/>
    </source>
</evidence>
<keyword evidence="7 8" id="KW-0472">Membrane</keyword>
<dbReference type="EMBL" id="CP045068">
    <property type="protein sequence ID" value="QFQ91380.1"/>
    <property type="molecule type" value="Genomic_DNA"/>
</dbReference>
<evidence type="ECO:0000256" key="8">
    <source>
        <dbReference type="PIRNR" id="PIRNR037778"/>
    </source>
</evidence>
<dbReference type="InterPro" id="IPR024529">
    <property type="entry name" value="ECF_trnsprt_substrate-spec"/>
</dbReference>
<evidence type="ECO:0000256" key="1">
    <source>
        <dbReference type="ARBA" id="ARBA00004651"/>
    </source>
</evidence>
<dbReference type="AlphaFoldDB" id="A0A5P8JRH9"/>
<dbReference type="PANTHER" id="PTHR38438">
    <property type="entry name" value="RIBOFLAVIN TRANSPORTER RIBU"/>
    <property type="match status" value="1"/>
</dbReference>
<feature type="transmembrane region" description="Helical" evidence="9">
    <location>
        <begin position="12"/>
        <end position="32"/>
    </location>
</feature>
<dbReference type="PANTHER" id="PTHR38438:SF1">
    <property type="entry name" value="RIBOFLAVIN TRANSPORTER RIBU"/>
    <property type="match status" value="1"/>
</dbReference>
<feature type="transmembrane region" description="Helical" evidence="9">
    <location>
        <begin position="107"/>
        <end position="140"/>
    </location>
</feature>
<evidence type="ECO:0000256" key="6">
    <source>
        <dbReference type="ARBA" id="ARBA00022989"/>
    </source>
</evidence>